<dbReference type="RefSeq" id="WP_184392217.1">
    <property type="nucleotide sequence ID" value="NZ_BAAAJD010000100.1"/>
</dbReference>
<evidence type="ECO:0000313" key="1">
    <source>
        <dbReference type="EMBL" id="MBB5432685.1"/>
    </source>
</evidence>
<reference evidence="1 2" key="1">
    <citation type="submission" date="2020-08" db="EMBL/GenBank/DDBJ databases">
        <title>Sequencing the genomes of 1000 actinobacteria strains.</title>
        <authorList>
            <person name="Klenk H.-P."/>
        </authorList>
    </citation>
    <scope>NUCLEOTIDE SEQUENCE [LARGE SCALE GENOMIC DNA]</scope>
    <source>
        <strain evidence="1 2">DSM 44551</strain>
    </source>
</reference>
<proteinExistence type="predicted"/>
<name>A0A7W8VE36_9ACTN</name>
<dbReference type="Proteomes" id="UP000572635">
    <property type="component" value="Unassembled WGS sequence"/>
</dbReference>
<gene>
    <name evidence="1" type="ORF">HDA36_002769</name>
</gene>
<accession>A0A7W8VE36</accession>
<comment type="caution">
    <text evidence="1">The sequence shown here is derived from an EMBL/GenBank/DDBJ whole genome shotgun (WGS) entry which is preliminary data.</text>
</comment>
<dbReference type="AlphaFoldDB" id="A0A7W8VE36"/>
<sequence length="213" mass="23197">MALDGDQADPLEAAVARMAATEWRDRPFRAEVRCGGTAEEMLSDRVGGTRTESRFAPPGPGAAAAWVEWTVRFTVRSLTDWRLEHLDGDLAGLVAEPDPDPSEPGTEEWWANTTWTGIFDRRVAEMFRPAMLVSWLTRPAAAAGVHGGRPVHRLTARPRPWDGCGCGYTGWAAAGTAEMELAVDAETGFLLTAESRDGAGVRNRYEVTGLRLD</sequence>
<organism evidence="1 2">
    <name type="scientific">Nocardiopsis composta</name>
    <dbReference type="NCBI Taxonomy" id="157465"/>
    <lineage>
        <taxon>Bacteria</taxon>
        <taxon>Bacillati</taxon>
        <taxon>Actinomycetota</taxon>
        <taxon>Actinomycetes</taxon>
        <taxon>Streptosporangiales</taxon>
        <taxon>Nocardiopsidaceae</taxon>
        <taxon>Nocardiopsis</taxon>
    </lineage>
</organism>
<evidence type="ECO:0000313" key="2">
    <source>
        <dbReference type="Proteomes" id="UP000572635"/>
    </source>
</evidence>
<keyword evidence="2" id="KW-1185">Reference proteome</keyword>
<dbReference type="EMBL" id="JACHDB010000001">
    <property type="protein sequence ID" value="MBB5432685.1"/>
    <property type="molecule type" value="Genomic_DNA"/>
</dbReference>
<protein>
    <submittedName>
        <fullName evidence="1">Uncharacterized protein</fullName>
    </submittedName>
</protein>